<dbReference type="InterPro" id="IPR035681">
    <property type="entry name" value="ComA-like_MBL"/>
</dbReference>
<protein>
    <submittedName>
        <fullName evidence="3">Beta-lactamase</fullName>
    </submittedName>
</protein>
<dbReference type="Pfam" id="PF00753">
    <property type="entry name" value="Lactamase_B"/>
    <property type="match status" value="1"/>
</dbReference>
<dbReference type="InterPro" id="IPR036866">
    <property type="entry name" value="RibonucZ/Hydroxyglut_hydro"/>
</dbReference>
<keyword evidence="1" id="KW-0472">Membrane</keyword>
<keyword evidence="1" id="KW-0812">Transmembrane</keyword>
<dbReference type="InterPro" id="IPR052159">
    <property type="entry name" value="Competence_DNA_uptake"/>
</dbReference>
<evidence type="ECO:0000313" key="3">
    <source>
        <dbReference type="EMBL" id="TSC92724.1"/>
    </source>
</evidence>
<dbReference type="PANTHER" id="PTHR30619">
    <property type="entry name" value="DNA INTERNALIZATION/COMPETENCE PROTEIN COMEC/REC2"/>
    <property type="match status" value="1"/>
</dbReference>
<organism evidence="3 4">
    <name type="scientific">Candidatus Berkelbacteria bacterium Licking1014_7</name>
    <dbReference type="NCBI Taxonomy" id="2017147"/>
    <lineage>
        <taxon>Bacteria</taxon>
        <taxon>Candidatus Berkelbacteria</taxon>
    </lineage>
</organism>
<dbReference type="AlphaFoldDB" id="A0A554LIP1"/>
<dbReference type="InterPro" id="IPR001279">
    <property type="entry name" value="Metallo-B-lactamas"/>
</dbReference>
<gene>
    <name evidence="3" type="ORF">CEN89_510</name>
</gene>
<dbReference type="SUPFAM" id="SSF56281">
    <property type="entry name" value="Metallo-hydrolase/oxidoreductase"/>
    <property type="match status" value="1"/>
</dbReference>
<evidence type="ECO:0000313" key="4">
    <source>
        <dbReference type="Proteomes" id="UP000315689"/>
    </source>
</evidence>
<dbReference type="EMBL" id="VMGK01000015">
    <property type="protein sequence ID" value="TSC92724.1"/>
    <property type="molecule type" value="Genomic_DNA"/>
</dbReference>
<accession>A0A554LIP1</accession>
<dbReference type="CDD" id="cd07731">
    <property type="entry name" value="ComA-like_MBL-fold"/>
    <property type="match status" value="1"/>
</dbReference>
<feature type="transmembrane region" description="Helical" evidence="1">
    <location>
        <begin position="21"/>
        <end position="39"/>
    </location>
</feature>
<name>A0A554LIP1_9BACT</name>
<feature type="domain" description="Metallo-beta-lactamase" evidence="2">
    <location>
        <begin position="58"/>
        <end position="255"/>
    </location>
</feature>
<evidence type="ECO:0000259" key="2">
    <source>
        <dbReference type="Pfam" id="PF00753"/>
    </source>
</evidence>
<dbReference type="Gene3D" id="3.60.15.10">
    <property type="entry name" value="Ribonuclease Z/Hydroxyacylglutathione hydrolase-like"/>
    <property type="match status" value="1"/>
</dbReference>
<proteinExistence type="predicted"/>
<keyword evidence="1" id="KW-1133">Transmembrane helix</keyword>
<comment type="caution">
    <text evidence="3">The sequence shown here is derived from an EMBL/GenBank/DDBJ whole genome shotgun (WGS) entry which is preliminary data.</text>
</comment>
<dbReference type="Proteomes" id="UP000315689">
    <property type="component" value="Unassembled WGS sequence"/>
</dbReference>
<reference evidence="3 4" key="1">
    <citation type="submission" date="2017-07" db="EMBL/GenBank/DDBJ databases">
        <title>Mechanisms for carbon and nitrogen cycling indicate functional differentiation within the Candidate Phyla Radiation.</title>
        <authorList>
            <person name="Danczak R.E."/>
            <person name="Johnston M.D."/>
            <person name="Kenah C."/>
            <person name="Slattery M."/>
            <person name="Wrighton K.C."/>
            <person name="Wilkins M.J."/>
        </authorList>
    </citation>
    <scope>NUCLEOTIDE SEQUENCE [LARGE SCALE GENOMIC DNA]</scope>
    <source>
        <strain evidence="3">Licking1014_7</strain>
    </source>
</reference>
<sequence>MRKSYLITADFFMNKRNIFSNWILLVLVVAVFAFWKPIIRSDENTAVRENKTCIWFLDVGQGDSAYIRTQNGKDILIDAGAGNKVLSGLQKAMPFLDKSIDLAIATHSDQDHIGGMDEVLKNYEVREIWWNGFESKTKTFKDFWQAVQSEIGQGALIKIPALFETKIFPDAQITLVYIKDGKFDNKDDNENSLVVELSEGEFDALFMADLPQEFESQISLKDIEVLKVGHHGSKTSTSDWLLDNFKPEKAVISVGKNSYGHPHQATLQKLQKRGIEILRTDEKRDIKICVD</sequence>
<dbReference type="PANTHER" id="PTHR30619:SF1">
    <property type="entry name" value="RECOMBINATION PROTEIN 2"/>
    <property type="match status" value="1"/>
</dbReference>
<evidence type="ECO:0000256" key="1">
    <source>
        <dbReference type="SAM" id="Phobius"/>
    </source>
</evidence>